<name>A0A699XBP0_TANCI</name>
<sequence length="89" mass="10321">DEAQGHCQTDEYTQFEGDYDVAPRWGGPDEQHTYADEIEYDLPAHRSRRRSNPNSVVAEQLQRVSTTTRGRYFQREIVDLDDLDGPAYD</sequence>
<dbReference type="EMBL" id="BKCJ011836739">
    <property type="protein sequence ID" value="GFD57079.1"/>
    <property type="molecule type" value="Genomic_DNA"/>
</dbReference>
<dbReference type="AlphaFoldDB" id="A0A699XBP0"/>
<reference evidence="2" key="1">
    <citation type="journal article" date="2019" name="Sci. Rep.">
        <title>Draft genome of Tanacetum cinerariifolium, the natural source of mosquito coil.</title>
        <authorList>
            <person name="Yamashiro T."/>
            <person name="Shiraishi A."/>
            <person name="Satake H."/>
            <person name="Nakayama K."/>
        </authorList>
    </citation>
    <scope>NUCLEOTIDE SEQUENCE</scope>
</reference>
<organism evidence="2">
    <name type="scientific">Tanacetum cinerariifolium</name>
    <name type="common">Dalmatian daisy</name>
    <name type="synonym">Chrysanthemum cinerariifolium</name>
    <dbReference type="NCBI Taxonomy" id="118510"/>
    <lineage>
        <taxon>Eukaryota</taxon>
        <taxon>Viridiplantae</taxon>
        <taxon>Streptophyta</taxon>
        <taxon>Embryophyta</taxon>
        <taxon>Tracheophyta</taxon>
        <taxon>Spermatophyta</taxon>
        <taxon>Magnoliopsida</taxon>
        <taxon>eudicotyledons</taxon>
        <taxon>Gunneridae</taxon>
        <taxon>Pentapetalae</taxon>
        <taxon>asterids</taxon>
        <taxon>campanulids</taxon>
        <taxon>Asterales</taxon>
        <taxon>Asteraceae</taxon>
        <taxon>Asteroideae</taxon>
        <taxon>Anthemideae</taxon>
        <taxon>Anthemidinae</taxon>
        <taxon>Tanacetum</taxon>
    </lineage>
</organism>
<feature type="non-terminal residue" evidence="2">
    <location>
        <position position="1"/>
    </location>
</feature>
<accession>A0A699XBP0</accession>
<gene>
    <name evidence="2" type="ORF">Tci_929048</name>
</gene>
<feature type="region of interest" description="Disordered" evidence="1">
    <location>
        <begin position="1"/>
        <end position="31"/>
    </location>
</feature>
<evidence type="ECO:0000256" key="1">
    <source>
        <dbReference type="SAM" id="MobiDB-lite"/>
    </source>
</evidence>
<comment type="caution">
    <text evidence="2">The sequence shown here is derived from an EMBL/GenBank/DDBJ whole genome shotgun (WGS) entry which is preliminary data.</text>
</comment>
<proteinExistence type="predicted"/>
<feature type="region of interest" description="Disordered" evidence="1">
    <location>
        <begin position="44"/>
        <end position="65"/>
    </location>
</feature>
<feature type="non-terminal residue" evidence="2">
    <location>
        <position position="89"/>
    </location>
</feature>
<feature type="compositionally biased region" description="Polar residues" evidence="1">
    <location>
        <begin position="52"/>
        <end position="65"/>
    </location>
</feature>
<protein>
    <submittedName>
        <fullName evidence="2">Uncharacterized protein</fullName>
    </submittedName>
</protein>
<feature type="compositionally biased region" description="Polar residues" evidence="1">
    <location>
        <begin position="1"/>
        <end position="12"/>
    </location>
</feature>
<evidence type="ECO:0000313" key="2">
    <source>
        <dbReference type="EMBL" id="GFD57079.1"/>
    </source>
</evidence>